<reference evidence="1" key="1">
    <citation type="journal article" date="2020" name="Nature">
        <title>Giant virus diversity and host interactions through global metagenomics.</title>
        <authorList>
            <person name="Schulz F."/>
            <person name="Roux S."/>
            <person name="Paez-Espino D."/>
            <person name="Jungbluth S."/>
            <person name="Walsh D.A."/>
            <person name="Denef V.J."/>
            <person name="McMahon K.D."/>
            <person name="Konstantinidis K.T."/>
            <person name="Eloe-Fadrosh E.A."/>
            <person name="Kyrpides N.C."/>
            <person name="Woyke T."/>
        </authorList>
    </citation>
    <scope>NUCLEOTIDE SEQUENCE</scope>
    <source>
        <strain evidence="1">GVMAG-S-3300013006-158</strain>
    </source>
</reference>
<organism evidence="1">
    <name type="scientific">viral metagenome</name>
    <dbReference type="NCBI Taxonomy" id="1070528"/>
    <lineage>
        <taxon>unclassified sequences</taxon>
        <taxon>metagenomes</taxon>
        <taxon>organismal metagenomes</taxon>
    </lineage>
</organism>
<evidence type="ECO:0000313" key="1">
    <source>
        <dbReference type="EMBL" id="QHU18802.1"/>
    </source>
</evidence>
<dbReference type="EMBL" id="MN740938">
    <property type="protein sequence ID" value="QHU18802.1"/>
    <property type="molecule type" value="Genomic_DNA"/>
</dbReference>
<accession>A0A6C0KL94</accession>
<protein>
    <submittedName>
        <fullName evidence="1">Uncharacterized protein</fullName>
    </submittedName>
</protein>
<dbReference type="AlphaFoldDB" id="A0A6C0KL94"/>
<proteinExistence type="predicted"/>
<sequence>MDYNYIYNMKTAVLYTGALRTIQKTIGYFKRHVLIHPDVHVFACLQNDSPHSIIEIEKWLQYELSPHLVSLHWFDIQDHSEFIILREKNLNVTTLSNQWKDYLRNSGSILEYLQLHQVYKQLYLREQIHTMNYDYIIRMRPDNMFAKPIDFHWLHWTEQEIEARVQKIQEQMKHDGIECNPESTLSYFMNTMLDDSLIQNIKLITGQFIKNKRVPIPSTTKELQDYIQHGSYILTYRANNLYIVRREWFHMIPSIFCMYGLLKRTFDDPYWFNAENHFQAACIHSGLAIHDYNTLFEDKSLYEYDEKKYFDEHCKIINPMMVYCLVRR</sequence>
<name>A0A6C0KL94_9ZZZZ</name>